<comment type="similarity">
    <text evidence="3">Belongs to the VTA1 family.</text>
</comment>
<evidence type="ECO:0000256" key="3">
    <source>
        <dbReference type="ARBA" id="ARBA00007895"/>
    </source>
</evidence>
<dbReference type="EMBL" id="LJSK01000064">
    <property type="protein sequence ID" value="KPI88043.1"/>
    <property type="molecule type" value="Genomic_DNA"/>
</dbReference>
<proteinExistence type="inferred from homology"/>
<dbReference type="GO" id="GO:0032511">
    <property type="term" value="P:late endosome to vacuole transport via multivesicular body sorting pathway"/>
    <property type="evidence" value="ECO:0007669"/>
    <property type="project" value="InterPro"/>
</dbReference>
<keyword evidence="6" id="KW-0967">Endosome</keyword>
<protein>
    <recommendedName>
        <fullName evidence="14">Vta1/callose synthase N-terminal domain-containing protein</fullName>
    </recommendedName>
</protein>
<dbReference type="Gene3D" id="1.25.40.270">
    <property type="entry name" value="Vacuolar protein sorting-associated protein vta1"/>
    <property type="match status" value="1"/>
</dbReference>
<keyword evidence="7" id="KW-0653">Protein transport</keyword>
<reference evidence="12 13" key="1">
    <citation type="journal article" date="2015" name="PLoS Pathog.">
        <title>Leptomonas seymouri: Adaptations to the Dixenous Life Cycle Analyzed by Genome Sequencing, Transcriptome Profiling and Co-infection with Leishmania donovani.</title>
        <authorList>
            <person name="Kraeva N."/>
            <person name="Butenko A."/>
            <person name="Hlavacova J."/>
            <person name="Kostygov A."/>
            <person name="Myskova J."/>
            <person name="Grybchuk D."/>
            <person name="Lestinova T."/>
            <person name="Votypka J."/>
            <person name="Volf P."/>
            <person name="Opperdoes F."/>
            <person name="Flegontov P."/>
            <person name="Lukes J."/>
            <person name="Yurchenko V."/>
        </authorList>
    </citation>
    <scope>NUCLEOTIDE SEQUENCE [LARGE SCALE GENOMIC DNA]</scope>
    <source>
        <strain evidence="12 13">ATCC 30220</strain>
    </source>
</reference>
<dbReference type="GO" id="GO:0005771">
    <property type="term" value="C:multivesicular body"/>
    <property type="evidence" value="ECO:0007669"/>
    <property type="project" value="TreeGrafter"/>
</dbReference>
<dbReference type="GO" id="GO:0015031">
    <property type="term" value="P:protein transport"/>
    <property type="evidence" value="ECO:0007669"/>
    <property type="project" value="UniProtKB-KW"/>
</dbReference>
<dbReference type="Pfam" id="PF04652">
    <property type="entry name" value="Vta1"/>
    <property type="match status" value="1"/>
</dbReference>
<evidence type="ECO:0000256" key="6">
    <source>
        <dbReference type="ARBA" id="ARBA00022753"/>
    </source>
</evidence>
<feature type="compositionally biased region" description="Polar residues" evidence="9">
    <location>
        <begin position="179"/>
        <end position="201"/>
    </location>
</feature>
<evidence type="ECO:0000256" key="8">
    <source>
        <dbReference type="ARBA" id="ARBA00023136"/>
    </source>
</evidence>
<feature type="compositionally biased region" description="Polar residues" evidence="9">
    <location>
        <begin position="297"/>
        <end position="316"/>
    </location>
</feature>
<dbReference type="PANTHER" id="PTHR46009">
    <property type="entry name" value="VACUOLAR PROTEIN SORTING-ASSOCIATED PROTEIN VTA1 HOMOLOG"/>
    <property type="match status" value="1"/>
</dbReference>
<evidence type="ECO:0008006" key="14">
    <source>
        <dbReference type="Google" id="ProtNLM"/>
    </source>
</evidence>
<keyword evidence="4" id="KW-0813">Transport</keyword>
<comment type="subcellular location">
    <subcellularLocation>
        <location evidence="2">Cytoplasm</location>
    </subcellularLocation>
    <subcellularLocation>
        <location evidence="1">Endosome membrane</location>
        <topology evidence="1">Peripheral membrane protein</topology>
    </subcellularLocation>
</comment>
<accession>A0A0N1I8N6</accession>
<dbReference type="PANTHER" id="PTHR46009:SF1">
    <property type="entry name" value="VACUOLAR PROTEIN SORTING-ASSOCIATED PROTEIN VTA1 HOMOLOG"/>
    <property type="match status" value="1"/>
</dbReference>
<dbReference type="InterPro" id="IPR039431">
    <property type="entry name" value="Vta1/CALS_N"/>
</dbReference>
<dbReference type="AlphaFoldDB" id="A0A0N1I8N6"/>
<feature type="region of interest" description="Disordered" evidence="9">
    <location>
        <begin position="168"/>
        <end position="319"/>
    </location>
</feature>
<evidence type="ECO:0000256" key="7">
    <source>
        <dbReference type="ARBA" id="ARBA00022927"/>
    </source>
</evidence>
<keyword evidence="8" id="KW-0472">Membrane</keyword>
<name>A0A0N1I8N6_LEPSE</name>
<evidence type="ECO:0000256" key="4">
    <source>
        <dbReference type="ARBA" id="ARBA00022448"/>
    </source>
</evidence>
<dbReference type="Gene3D" id="1.20.5.420">
    <property type="entry name" value="Immunoglobulin FC, subunit C"/>
    <property type="match status" value="1"/>
</dbReference>
<keyword evidence="5" id="KW-0963">Cytoplasm</keyword>
<feature type="domain" description="Vta1/callose synthase N-terminal" evidence="10">
    <location>
        <begin position="19"/>
        <end position="159"/>
    </location>
</feature>
<dbReference type="Proteomes" id="UP000038009">
    <property type="component" value="Unassembled WGS sequence"/>
</dbReference>
<evidence type="ECO:0000259" key="11">
    <source>
        <dbReference type="Pfam" id="PF18097"/>
    </source>
</evidence>
<dbReference type="VEuPathDB" id="TriTrypDB:Lsey_0064_0110"/>
<organism evidence="12 13">
    <name type="scientific">Leptomonas seymouri</name>
    <dbReference type="NCBI Taxonomy" id="5684"/>
    <lineage>
        <taxon>Eukaryota</taxon>
        <taxon>Discoba</taxon>
        <taxon>Euglenozoa</taxon>
        <taxon>Kinetoplastea</taxon>
        <taxon>Metakinetoplastina</taxon>
        <taxon>Trypanosomatida</taxon>
        <taxon>Trypanosomatidae</taxon>
        <taxon>Leishmaniinae</taxon>
        <taxon>Leptomonas</taxon>
    </lineage>
</organism>
<dbReference type="InterPro" id="IPR023175">
    <property type="entry name" value="Vta1/CALS_N_sf"/>
</dbReference>
<sequence>MSSSTALLDKVPEYWAAMVRPFLQRSREFSDKEPLVAYFLRTHVAFLCMKQRKKEKTGTAFLMALLEALEADKAKLGAKLEGVDGRTTLTRFALMLFARADDAERTGGASMTIVRTFYAAAVLFEATGQFTENGEMDSIASEKCSYAKYIAARMKKALDAKETYVSPNTLEQVEGEPDSTATGPNNDFTTVPASCFSQLGTNPPLAAKHDGGEMMPSPSPQPAPTYNSSTPSTRQDLPPPPYTYNLGSPGGNTTPGTPQPATPQHPSTKSSALPPPRPTPASSTSTPSLPAVVTPAMQRQSAQVHSSSSNDNSTAAGLSMNVGGAGGGFKPSVDQMIDAQKLASRAVSALQFYDYENAKKQLVAAMHVLNGVHQ</sequence>
<evidence type="ECO:0000256" key="1">
    <source>
        <dbReference type="ARBA" id="ARBA00004481"/>
    </source>
</evidence>
<dbReference type="OrthoDB" id="391137at2759"/>
<evidence type="ECO:0000256" key="5">
    <source>
        <dbReference type="ARBA" id="ARBA00022490"/>
    </source>
</evidence>
<feature type="compositionally biased region" description="Low complexity" evidence="9">
    <location>
        <begin position="280"/>
        <end position="295"/>
    </location>
</feature>
<evidence type="ECO:0000256" key="9">
    <source>
        <dbReference type="SAM" id="MobiDB-lite"/>
    </source>
</evidence>
<dbReference type="Pfam" id="PF18097">
    <property type="entry name" value="Vta1_C"/>
    <property type="match status" value="1"/>
</dbReference>
<dbReference type="GO" id="GO:0010008">
    <property type="term" value="C:endosome membrane"/>
    <property type="evidence" value="ECO:0007669"/>
    <property type="project" value="UniProtKB-SubCell"/>
</dbReference>
<comment type="caution">
    <text evidence="12">The sequence shown here is derived from an EMBL/GenBank/DDBJ whole genome shotgun (WGS) entry which is preliminary data.</text>
</comment>
<dbReference type="InterPro" id="IPR044538">
    <property type="entry name" value="Vta1-like"/>
</dbReference>
<evidence type="ECO:0000256" key="2">
    <source>
        <dbReference type="ARBA" id="ARBA00004496"/>
    </source>
</evidence>
<feature type="domain" description="Vta1 C-terminal" evidence="11">
    <location>
        <begin position="334"/>
        <end position="370"/>
    </location>
</feature>
<feature type="compositionally biased region" description="Polar residues" evidence="9">
    <location>
        <begin position="224"/>
        <end position="235"/>
    </location>
</feature>
<evidence type="ECO:0000259" key="10">
    <source>
        <dbReference type="Pfam" id="PF04652"/>
    </source>
</evidence>
<evidence type="ECO:0000313" key="13">
    <source>
        <dbReference type="Proteomes" id="UP000038009"/>
    </source>
</evidence>
<dbReference type="OMA" id="AYWCEYH"/>
<keyword evidence="13" id="KW-1185">Reference proteome</keyword>
<dbReference type="InterPro" id="IPR041212">
    <property type="entry name" value="Vta1_C"/>
</dbReference>
<evidence type="ECO:0000313" key="12">
    <source>
        <dbReference type="EMBL" id="KPI88043.1"/>
    </source>
</evidence>
<gene>
    <name evidence="12" type="ORF">ABL78_2869</name>
</gene>